<dbReference type="Proteomes" id="UP001066276">
    <property type="component" value="Chromosome 10"/>
</dbReference>
<dbReference type="AlphaFoldDB" id="A0AAV7M7G1"/>
<comment type="caution">
    <text evidence="1">The sequence shown here is derived from an EMBL/GenBank/DDBJ whole genome shotgun (WGS) entry which is preliminary data.</text>
</comment>
<organism evidence="1 2">
    <name type="scientific">Pleurodeles waltl</name>
    <name type="common">Iberian ribbed newt</name>
    <dbReference type="NCBI Taxonomy" id="8319"/>
    <lineage>
        <taxon>Eukaryota</taxon>
        <taxon>Metazoa</taxon>
        <taxon>Chordata</taxon>
        <taxon>Craniata</taxon>
        <taxon>Vertebrata</taxon>
        <taxon>Euteleostomi</taxon>
        <taxon>Amphibia</taxon>
        <taxon>Batrachia</taxon>
        <taxon>Caudata</taxon>
        <taxon>Salamandroidea</taxon>
        <taxon>Salamandridae</taxon>
        <taxon>Pleurodelinae</taxon>
        <taxon>Pleurodeles</taxon>
    </lineage>
</organism>
<keyword evidence="2" id="KW-1185">Reference proteome</keyword>
<reference evidence="1" key="1">
    <citation type="journal article" date="2022" name="bioRxiv">
        <title>Sequencing and chromosome-scale assembly of the giantPleurodeles waltlgenome.</title>
        <authorList>
            <person name="Brown T."/>
            <person name="Elewa A."/>
            <person name="Iarovenko S."/>
            <person name="Subramanian E."/>
            <person name="Araus A.J."/>
            <person name="Petzold A."/>
            <person name="Susuki M."/>
            <person name="Suzuki K.-i.T."/>
            <person name="Hayashi T."/>
            <person name="Toyoda A."/>
            <person name="Oliveira C."/>
            <person name="Osipova E."/>
            <person name="Leigh N.D."/>
            <person name="Simon A."/>
            <person name="Yun M.H."/>
        </authorList>
    </citation>
    <scope>NUCLEOTIDE SEQUENCE</scope>
    <source>
        <strain evidence="1">20211129_DDA</strain>
        <tissue evidence="1">Liver</tissue>
    </source>
</reference>
<proteinExistence type="predicted"/>
<dbReference type="EMBL" id="JANPWB010000014">
    <property type="protein sequence ID" value="KAJ1099462.1"/>
    <property type="molecule type" value="Genomic_DNA"/>
</dbReference>
<protein>
    <submittedName>
        <fullName evidence="1">Uncharacterized protein</fullName>
    </submittedName>
</protein>
<name>A0AAV7M7G1_PLEWA</name>
<accession>A0AAV7M7G1</accession>
<sequence>MEANGDDHPGPTLNTILQTIAASRKVLELKIDTVVMDLSLLRHDQQRLDEQVTERDVEELTPEVSMVQTRLTSMESRIKTLEYRAKGTENRACHKNIRIIGLLEHIETLPPI</sequence>
<gene>
    <name evidence="1" type="ORF">NDU88_004563</name>
</gene>
<evidence type="ECO:0000313" key="1">
    <source>
        <dbReference type="EMBL" id="KAJ1099462.1"/>
    </source>
</evidence>
<evidence type="ECO:0000313" key="2">
    <source>
        <dbReference type="Proteomes" id="UP001066276"/>
    </source>
</evidence>